<reference evidence="5" key="2">
    <citation type="submission" date="2020-09" db="EMBL/GenBank/DDBJ databases">
        <authorList>
            <person name="Sun Q."/>
            <person name="Zhou Y."/>
        </authorList>
    </citation>
    <scope>NUCLEOTIDE SEQUENCE</scope>
    <source>
        <strain evidence="5">CGMCC 1.15448</strain>
    </source>
</reference>
<dbReference type="FunFam" id="1.50.10.10:FF:000003">
    <property type="entry name" value="Cytoplasmic trehalase"/>
    <property type="match status" value="1"/>
</dbReference>
<evidence type="ECO:0000313" key="5">
    <source>
        <dbReference type="EMBL" id="GGB08913.1"/>
    </source>
</evidence>
<dbReference type="AlphaFoldDB" id="A0A8J2UF32"/>
<dbReference type="NCBIfam" id="NF009774">
    <property type="entry name" value="PRK13271.1"/>
    <property type="match status" value="1"/>
</dbReference>
<dbReference type="SUPFAM" id="SSF48208">
    <property type="entry name" value="Six-hairpin glycosidases"/>
    <property type="match status" value="1"/>
</dbReference>
<evidence type="ECO:0000256" key="1">
    <source>
        <dbReference type="ARBA" id="ARBA00022801"/>
    </source>
</evidence>
<protein>
    <recommendedName>
        <fullName evidence="3">Putative periplasmic trehalase</fullName>
    </recommendedName>
</protein>
<feature type="chain" id="PRO_5035259373" description="Putative periplasmic trehalase" evidence="4">
    <location>
        <begin position="20"/>
        <end position="527"/>
    </location>
</feature>
<evidence type="ECO:0000256" key="2">
    <source>
        <dbReference type="ARBA" id="ARBA00023295"/>
    </source>
</evidence>
<name>A0A8J2UF32_9BACT</name>
<sequence>MKRSAGVLLLVITSLLSLGQPIVTTPPDKIYGKLFVDVQMNRVFPDGKTFVDCIPKRKPADIVADYEAQKEAAGFDLKKFVLDNFDLPANPTETYKTNNTEDVVTHIRNLWQVLKRTPDKVVEGSSLLPLPYPYIVPGGRFREVYYWDSYFTMLGLKESGEIEMIDNMVKNFAYLIGNYGHIPNGNRTYYLGRSQPPFFSVMVELLAEAKGDSVYQEFLPAMEKEYAFWMDGADKLKPGQAYRRVVRLRDGDILNRYWDDATVPRQESWREDVLTAQHSGRDKVEMYEDLRAAAESGMDFSSRWFADNKNLVTIRTIDLIPPDLNALLYHLEWAISKAKLMNKDSSAADFRRKAIRRGELLDKYCWNKTETFYTDYNFRTGKQSNLITPAGLYPFCFINEHPDYMSFLGRKVAIVLRNKLLRPGGIVTTTFDTGEQWDSPNGWAPLEWMTIWGLDRCGQKELAADIAARWVKLVEKVYKSTGKLMEKYNVADINKEAGGGEYPGQDGFGWTNGVLLKLIDQYNLPKE</sequence>
<keyword evidence="1" id="KW-0378">Hydrolase</keyword>
<dbReference type="InterPro" id="IPR018232">
    <property type="entry name" value="Glyco_hydro_37_CS"/>
</dbReference>
<dbReference type="InterPro" id="IPR012341">
    <property type="entry name" value="6hp_glycosidase-like_sf"/>
</dbReference>
<evidence type="ECO:0000256" key="3">
    <source>
        <dbReference type="ARBA" id="ARBA00073174"/>
    </source>
</evidence>
<dbReference type="PANTHER" id="PTHR23403">
    <property type="entry name" value="TREHALASE"/>
    <property type="match status" value="1"/>
</dbReference>
<keyword evidence="4" id="KW-0732">Signal</keyword>
<dbReference type="NCBIfam" id="NF009773">
    <property type="entry name" value="PRK13270.1"/>
    <property type="match status" value="1"/>
</dbReference>
<comment type="caution">
    <text evidence="5">The sequence shown here is derived from an EMBL/GenBank/DDBJ whole genome shotgun (WGS) entry which is preliminary data.</text>
</comment>
<dbReference type="InterPro" id="IPR008928">
    <property type="entry name" value="6-hairpin_glycosidase_sf"/>
</dbReference>
<dbReference type="PANTHER" id="PTHR23403:SF1">
    <property type="entry name" value="TREHALASE"/>
    <property type="match status" value="1"/>
</dbReference>
<feature type="signal peptide" evidence="4">
    <location>
        <begin position="1"/>
        <end position="19"/>
    </location>
</feature>
<dbReference type="GO" id="GO:0005993">
    <property type="term" value="P:trehalose catabolic process"/>
    <property type="evidence" value="ECO:0007669"/>
    <property type="project" value="TreeGrafter"/>
</dbReference>
<keyword evidence="6" id="KW-1185">Reference proteome</keyword>
<proteinExistence type="predicted"/>
<dbReference type="EMBL" id="BMJC01000004">
    <property type="protein sequence ID" value="GGB08913.1"/>
    <property type="molecule type" value="Genomic_DNA"/>
</dbReference>
<accession>A0A8J2UF32</accession>
<dbReference type="PROSITE" id="PS00927">
    <property type="entry name" value="TREHALASE_1"/>
    <property type="match status" value="1"/>
</dbReference>
<dbReference type="PROSITE" id="PS00928">
    <property type="entry name" value="TREHALASE_2"/>
    <property type="match status" value="1"/>
</dbReference>
<dbReference type="RefSeq" id="WP_188934151.1">
    <property type="nucleotide sequence ID" value="NZ_BMJC01000004.1"/>
</dbReference>
<gene>
    <name evidence="5" type="primary">treA</name>
    <name evidence="5" type="ORF">GCM10011511_35540</name>
</gene>
<dbReference type="PRINTS" id="PR00744">
    <property type="entry name" value="GLHYDRLASE37"/>
</dbReference>
<evidence type="ECO:0000313" key="6">
    <source>
        <dbReference type="Proteomes" id="UP000607559"/>
    </source>
</evidence>
<dbReference type="Pfam" id="PF01204">
    <property type="entry name" value="Trehalase"/>
    <property type="match status" value="1"/>
</dbReference>
<dbReference type="Gene3D" id="1.50.10.10">
    <property type="match status" value="1"/>
</dbReference>
<evidence type="ECO:0000256" key="4">
    <source>
        <dbReference type="SAM" id="SignalP"/>
    </source>
</evidence>
<organism evidence="5 6">
    <name type="scientific">Puia dinghuensis</name>
    <dbReference type="NCBI Taxonomy" id="1792502"/>
    <lineage>
        <taxon>Bacteria</taxon>
        <taxon>Pseudomonadati</taxon>
        <taxon>Bacteroidota</taxon>
        <taxon>Chitinophagia</taxon>
        <taxon>Chitinophagales</taxon>
        <taxon>Chitinophagaceae</taxon>
        <taxon>Puia</taxon>
    </lineage>
</organism>
<reference evidence="5" key="1">
    <citation type="journal article" date="2014" name="Int. J. Syst. Evol. Microbiol.">
        <title>Complete genome sequence of Corynebacterium casei LMG S-19264T (=DSM 44701T), isolated from a smear-ripened cheese.</title>
        <authorList>
            <consortium name="US DOE Joint Genome Institute (JGI-PGF)"/>
            <person name="Walter F."/>
            <person name="Albersmeier A."/>
            <person name="Kalinowski J."/>
            <person name="Ruckert C."/>
        </authorList>
    </citation>
    <scope>NUCLEOTIDE SEQUENCE</scope>
    <source>
        <strain evidence="5">CGMCC 1.15448</strain>
    </source>
</reference>
<keyword evidence="2" id="KW-0326">Glycosidase</keyword>
<dbReference type="InterPro" id="IPR001661">
    <property type="entry name" value="Glyco_hydro_37"/>
</dbReference>
<dbReference type="Proteomes" id="UP000607559">
    <property type="component" value="Unassembled WGS sequence"/>
</dbReference>
<dbReference type="GO" id="GO:0004555">
    <property type="term" value="F:alpha,alpha-trehalase activity"/>
    <property type="evidence" value="ECO:0007669"/>
    <property type="project" value="InterPro"/>
</dbReference>